<dbReference type="Proteomes" id="UP001208656">
    <property type="component" value="Unassembled WGS sequence"/>
</dbReference>
<dbReference type="EMBL" id="JAOUSE010000071">
    <property type="protein sequence ID" value="MCU9595724.1"/>
    <property type="molecule type" value="Genomic_DNA"/>
</dbReference>
<proteinExistence type="predicted"/>
<evidence type="ECO:0000313" key="4">
    <source>
        <dbReference type="EMBL" id="MCU9595724.1"/>
    </source>
</evidence>
<keyword evidence="5" id="KW-1185">Reference proteome</keyword>
<evidence type="ECO:0000256" key="2">
    <source>
        <dbReference type="ARBA" id="ARBA00023163"/>
    </source>
</evidence>
<feature type="domain" description="Helicase Helix-turn-helix" evidence="3">
    <location>
        <begin position="259"/>
        <end position="346"/>
    </location>
</feature>
<dbReference type="SUPFAM" id="SSF46894">
    <property type="entry name" value="C-terminal effector domain of the bipartite response regulators"/>
    <property type="match status" value="1"/>
</dbReference>
<dbReference type="PIRSF" id="PIRSF021350">
    <property type="entry name" value="UCP021350"/>
    <property type="match status" value="1"/>
</dbReference>
<evidence type="ECO:0000313" key="5">
    <source>
        <dbReference type="Proteomes" id="UP001208656"/>
    </source>
</evidence>
<reference evidence="4 5" key="1">
    <citation type="submission" date="2022-10" db="EMBL/GenBank/DDBJ databases">
        <title>Description of Fervidibacillus gen. nov. in the family Fervidibacillaceae fam. nov. with two species, Fervidibacillus albus sp. nov., and Fervidibacillus halotolerans sp. nov., isolated from tidal flat sediments.</title>
        <authorList>
            <person name="Kwon K.K."/>
            <person name="Yang S.-H."/>
        </authorList>
    </citation>
    <scope>NUCLEOTIDE SEQUENCE [LARGE SCALE GENOMIC DNA]</scope>
    <source>
        <strain evidence="4 5">DSM 23332</strain>
    </source>
</reference>
<dbReference type="InterPro" id="IPR008308">
    <property type="entry name" value="YpbB-like"/>
</dbReference>
<sequence length="353" mass="42267">MNFLTVMILYCISQFKGERSINAVFYLIQGKKSSQTIQDAIWYSLSHVFSIYPDLKKEQFQEQMKKLVMLQYIILDKKTVQITELGEKNLRQSLEKYPIPAELDGWTYKDIDQKFWQRLSLIVQIVSNLGNGDSKFMPVQRDFYTQKWVKQWLYTWNTKYNKQILSKKLYHELEQILSQFERKKKNPNLFVARLSGYQQPGLTISQIANIYDMDEYYYLVVFRSIIHYMITIISEQPQKYPLLYSLIKNEKREIVLTESTRKTLHLIKMDKSIKEIAKIRKLKESTIEDHIVEITLMDPTFHIERFVNPAIQERIRTAIKKLNTRKLKRIKEEVSNADYFSIRLVLSKWSDRK</sequence>
<dbReference type="InterPro" id="IPR029491">
    <property type="entry name" value="Helicase_HTH"/>
</dbReference>
<name>A0ABT2WLZ9_9BACI</name>
<evidence type="ECO:0000256" key="1">
    <source>
        <dbReference type="ARBA" id="ARBA00023015"/>
    </source>
</evidence>
<keyword evidence="2" id="KW-0804">Transcription</keyword>
<dbReference type="RefSeq" id="WP_263062315.1">
    <property type="nucleotide sequence ID" value="NZ_JAOUSE010000071.1"/>
</dbReference>
<evidence type="ECO:0000259" key="3">
    <source>
        <dbReference type="Pfam" id="PF14493"/>
    </source>
</evidence>
<keyword evidence="1" id="KW-0805">Transcription regulation</keyword>
<gene>
    <name evidence="4" type="ORF">OEV82_14945</name>
</gene>
<protein>
    <submittedName>
        <fullName evidence="4">Helix-turn-helix domain-containing protein</fullName>
    </submittedName>
</protein>
<comment type="caution">
    <text evidence="4">The sequence shown here is derived from an EMBL/GenBank/DDBJ whole genome shotgun (WGS) entry which is preliminary data.</text>
</comment>
<dbReference type="Pfam" id="PF14493">
    <property type="entry name" value="HTH_40"/>
    <property type="match status" value="1"/>
</dbReference>
<organism evidence="4 5">
    <name type="scientific">Pallidibacillus thermolactis</name>
    <dbReference type="NCBI Taxonomy" id="251051"/>
    <lineage>
        <taxon>Bacteria</taxon>
        <taxon>Bacillati</taxon>
        <taxon>Bacillota</taxon>
        <taxon>Bacilli</taxon>
        <taxon>Bacillales</taxon>
        <taxon>Bacillaceae</taxon>
        <taxon>Pallidibacillus</taxon>
    </lineage>
</organism>
<accession>A0ABT2WLZ9</accession>
<dbReference type="InterPro" id="IPR016032">
    <property type="entry name" value="Sig_transdc_resp-reg_C-effctor"/>
</dbReference>